<dbReference type="AlphaFoldDB" id="A0A840ERY9"/>
<feature type="domain" description="WCX" evidence="2">
    <location>
        <begin position="221"/>
        <end position="296"/>
    </location>
</feature>
<feature type="domain" description="WYL" evidence="1">
    <location>
        <begin position="121"/>
        <end position="189"/>
    </location>
</feature>
<dbReference type="GO" id="GO:0003677">
    <property type="term" value="F:DNA binding"/>
    <property type="evidence" value="ECO:0007669"/>
    <property type="project" value="UniProtKB-KW"/>
</dbReference>
<organism evidence="3 4">
    <name type="scientific">Mesonia hippocampi</name>
    <dbReference type="NCBI Taxonomy" id="1628250"/>
    <lineage>
        <taxon>Bacteria</taxon>
        <taxon>Pseudomonadati</taxon>
        <taxon>Bacteroidota</taxon>
        <taxon>Flavobacteriia</taxon>
        <taxon>Flavobacteriales</taxon>
        <taxon>Flavobacteriaceae</taxon>
        <taxon>Mesonia</taxon>
    </lineage>
</organism>
<name>A0A840ERY9_9FLAO</name>
<proteinExistence type="predicted"/>
<keyword evidence="3" id="KW-0238">DNA-binding</keyword>
<keyword evidence="4" id="KW-1185">Reference proteome</keyword>
<dbReference type="PROSITE" id="PS52050">
    <property type="entry name" value="WYL"/>
    <property type="match status" value="1"/>
</dbReference>
<accession>A0A840ERY9</accession>
<dbReference type="InterPro" id="IPR051534">
    <property type="entry name" value="CBASS_pafABC_assoc_protein"/>
</dbReference>
<comment type="caution">
    <text evidence="3">The sequence shown here is derived from an EMBL/GenBank/DDBJ whole genome shotgun (WGS) entry which is preliminary data.</text>
</comment>
<protein>
    <submittedName>
        <fullName evidence="3">Putative DNA-binding transcriptional regulator YafY</fullName>
    </submittedName>
</protein>
<evidence type="ECO:0000313" key="3">
    <source>
        <dbReference type="EMBL" id="MBB4119815.1"/>
    </source>
</evidence>
<gene>
    <name evidence="3" type="ORF">GGR32_002121</name>
</gene>
<dbReference type="PANTHER" id="PTHR34580:SF9">
    <property type="entry name" value="SLL5097 PROTEIN"/>
    <property type="match status" value="1"/>
</dbReference>
<dbReference type="RefSeq" id="WP_183478159.1">
    <property type="nucleotide sequence ID" value="NZ_JACIFO010000010.1"/>
</dbReference>
<dbReference type="Pfam" id="PF25583">
    <property type="entry name" value="WCX"/>
    <property type="match status" value="1"/>
</dbReference>
<reference evidence="3 4" key="1">
    <citation type="submission" date="2020-08" db="EMBL/GenBank/DDBJ databases">
        <title>Genomic Encyclopedia of Type Strains, Phase IV (KMG-IV): sequencing the most valuable type-strain genomes for metagenomic binning, comparative biology and taxonomic classification.</title>
        <authorList>
            <person name="Goeker M."/>
        </authorList>
    </citation>
    <scope>NUCLEOTIDE SEQUENCE [LARGE SCALE GENOMIC DNA]</scope>
    <source>
        <strain evidence="3 4">DSM 29568</strain>
    </source>
</reference>
<dbReference type="Proteomes" id="UP000553034">
    <property type="component" value="Unassembled WGS sequence"/>
</dbReference>
<dbReference type="PANTHER" id="PTHR34580">
    <property type="match status" value="1"/>
</dbReference>
<evidence type="ECO:0000259" key="1">
    <source>
        <dbReference type="Pfam" id="PF13280"/>
    </source>
</evidence>
<dbReference type="InterPro" id="IPR057727">
    <property type="entry name" value="WCX_dom"/>
</dbReference>
<evidence type="ECO:0000313" key="4">
    <source>
        <dbReference type="Proteomes" id="UP000553034"/>
    </source>
</evidence>
<dbReference type="Pfam" id="PF13280">
    <property type="entry name" value="WYL"/>
    <property type="match status" value="1"/>
</dbReference>
<sequence>MSRQGTIKRYTLIIERINRGLYPTLKEIETYLFDHGFEISKRTLQRNIEQIRDEFGIEIIYDQEKKGYFIDKENSIQFNSFLRFLEIANTAELITESIKDSKKTLEYISFDNDGILKGISNLKILLQAIKEQKVVTFTHYNFDQGNYKERKLYPYLLKEYLNRWYVIGLQEKDNTNFRTFGIDRISNLTLTTEVFVRNQELHPQSLFSSIIGVIYPEENIQEVVLKFTPFQGKYIKTLPLHHSQEILIDNDKELTIRLWIKINYELKQRLLMLIDQVEVLKPIALRDEMKQVLTKTLNNYN</sequence>
<dbReference type="EMBL" id="JACIFO010000010">
    <property type="protein sequence ID" value="MBB4119815.1"/>
    <property type="molecule type" value="Genomic_DNA"/>
</dbReference>
<dbReference type="InterPro" id="IPR026881">
    <property type="entry name" value="WYL_dom"/>
</dbReference>
<evidence type="ECO:0000259" key="2">
    <source>
        <dbReference type="Pfam" id="PF25583"/>
    </source>
</evidence>